<evidence type="ECO:0000313" key="1">
    <source>
        <dbReference type="EMBL" id="ALV05359.1"/>
    </source>
</evidence>
<dbReference type="AlphaFoldDB" id="A0A0U3LBD8"/>
<name>A0A0U3LBD8_9BURK</name>
<dbReference type="InterPro" id="IPR016039">
    <property type="entry name" value="Thiolase-like"/>
</dbReference>
<reference evidence="1 2" key="1">
    <citation type="submission" date="2015-12" db="EMBL/GenBank/DDBJ databases">
        <title>Complete genome of Roseateles depolymerans KCTC 42856.</title>
        <authorList>
            <person name="Kim K.M."/>
        </authorList>
    </citation>
    <scope>NUCLEOTIDE SEQUENCE [LARGE SCALE GENOMIC DNA]</scope>
    <source>
        <strain evidence="1 2">KCTC 42856</strain>
    </source>
</reference>
<dbReference type="GO" id="GO:0016746">
    <property type="term" value="F:acyltransferase activity"/>
    <property type="evidence" value="ECO:0007669"/>
    <property type="project" value="InterPro"/>
</dbReference>
<accession>A0A0U3LBD8</accession>
<sequence length="347" mass="36790">MSLVVESAGLCCSVGASLASAAYAIRARVDHFQRSEFRDETGQPLVVARLKVSNDLWGASRLAQWIRASVEDCLRGAVERHQPSQLPLFWLAPEPERRGANPGWYRTAYHQALALMGGSFHPESKLFALGRAGLPAVLDHANQWLAANPGRSVLVLGADTLLEAADISEHLRAKRLLVGDNSDGFIPGEAAAALLLRHDLSPPAGQTHLHVLGWAQGQEPGRCDGSVPTRSQGLTDAMRGALNGSGLSHEQLGFRFSDQNGEAWFAKEASSALARVTPVGGHKLPVQTLSDCIGEVGAATAPTMLAYLHALRPTAGRPPYAPGIAGLLHCASDADLRCAAVVAYRAS</sequence>
<proteinExistence type="predicted"/>
<organism evidence="1 2">
    <name type="scientific">Roseateles depolymerans</name>
    <dbReference type="NCBI Taxonomy" id="76731"/>
    <lineage>
        <taxon>Bacteria</taxon>
        <taxon>Pseudomonadati</taxon>
        <taxon>Pseudomonadota</taxon>
        <taxon>Betaproteobacteria</taxon>
        <taxon>Burkholderiales</taxon>
        <taxon>Sphaerotilaceae</taxon>
        <taxon>Roseateles</taxon>
    </lineage>
</organism>
<evidence type="ECO:0000313" key="2">
    <source>
        <dbReference type="Proteomes" id="UP000060699"/>
    </source>
</evidence>
<dbReference type="Proteomes" id="UP000060699">
    <property type="component" value="Chromosome"/>
</dbReference>
<dbReference type="EMBL" id="CP013729">
    <property type="protein sequence ID" value="ALV05359.1"/>
    <property type="molecule type" value="Genomic_DNA"/>
</dbReference>
<keyword evidence="2" id="KW-1185">Reference proteome</keyword>
<protein>
    <submittedName>
        <fullName evidence="1">Uncharacterized protein</fullName>
    </submittedName>
</protein>
<dbReference type="STRING" id="76731.RD2015_863"/>
<dbReference type="SUPFAM" id="SSF53901">
    <property type="entry name" value="Thiolase-like"/>
    <property type="match status" value="2"/>
</dbReference>
<dbReference type="Gene3D" id="3.40.47.10">
    <property type="match status" value="1"/>
</dbReference>
<dbReference type="OrthoDB" id="3078238at2"/>
<dbReference type="RefSeq" id="WP_058933844.1">
    <property type="nucleotide sequence ID" value="NZ_CP013729.1"/>
</dbReference>
<dbReference type="KEGG" id="rdp:RD2015_863"/>
<gene>
    <name evidence="1" type="ORF">RD2015_863</name>
</gene>